<comment type="caution">
    <text evidence="1">The sequence shown here is derived from an EMBL/GenBank/DDBJ whole genome shotgun (WGS) entry which is preliminary data.</text>
</comment>
<gene>
    <name evidence="1" type="ORF">RHS04_09030</name>
</gene>
<sequence>MRTFTNQIWKHDSIFSSPDLSDALNFISHHSIPGCEDQVSELIRATVRELWKSFMNANDDDGEEEEEEKVAVMNNICTTFTGMT</sequence>
<name>A0A8H7LDK2_9AGAM</name>
<dbReference type="AlphaFoldDB" id="A0A8H7LDK2"/>
<protein>
    <submittedName>
        <fullName evidence="1">Uncharacterized protein</fullName>
    </submittedName>
</protein>
<evidence type="ECO:0000313" key="2">
    <source>
        <dbReference type="Proteomes" id="UP000650582"/>
    </source>
</evidence>
<reference evidence="1" key="1">
    <citation type="submission" date="2020-09" db="EMBL/GenBank/DDBJ databases">
        <title>Comparative genome analyses of four rice-infecting Rhizoctonia solani isolates reveal extensive enrichment of homogalacturonan modification genes.</title>
        <authorList>
            <person name="Lee D.-Y."/>
            <person name="Jeon J."/>
            <person name="Kim K.-T."/>
            <person name="Cheong K."/>
            <person name="Song H."/>
            <person name="Choi G."/>
            <person name="Ko J."/>
            <person name="Opiyo S.O."/>
            <person name="Zuo S."/>
            <person name="Madhav S."/>
            <person name="Lee Y.-H."/>
            <person name="Wang G.-L."/>
        </authorList>
    </citation>
    <scope>NUCLEOTIDE SEQUENCE</scope>
    <source>
        <strain evidence="1">AG1-IA YN-7</strain>
    </source>
</reference>
<evidence type="ECO:0000313" key="1">
    <source>
        <dbReference type="EMBL" id="KAF8668346.1"/>
    </source>
</evidence>
<dbReference type="Proteomes" id="UP000650582">
    <property type="component" value="Unassembled WGS sequence"/>
</dbReference>
<dbReference type="EMBL" id="JACYCC010000344">
    <property type="protein sequence ID" value="KAF8668346.1"/>
    <property type="molecule type" value="Genomic_DNA"/>
</dbReference>
<proteinExistence type="predicted"/>
<accession>A0A8H7LDK2</accession>
<organism evidence="1 2">
    <name type="scientific">Rhizoctonia solani</name>
    <dbReference type="NCBI Taxonomy" id="456999"/>
    <lineage>
        <taxon>Eukaryota</taxon>
        <taxon>Fungi</taxon>
        <taxon>Dikarya</taxon>
        <taxon>Basidiomycota</taxon>
        <taxon>Agaricomycotina</taxon>
        <taxon>Agaricomycetes</taxon>
        <taxon>Cantharellales</taxon>
        <taxon>Ceratobasidiaceae</taxon>
        <taxon>Rhizoctonia</taxon>
    </lineage>
</organism>